<name>A0A0B2WNY0_METAS</name>
<comment type="caution">
    <text evidence="3">The sequence shown here is derived from an EMBL/GenBank/DDBJ whole genome shotgun (WGS) entry which is preliminary data.</text>
</comment>
<organism evidence="3 4">
    <name type="scientific">Metarhizium album (strain ARSEF 1941)</name>
    <dbReference type="NCBI Taxonomy" id="1081103"/>
    <lineage>
        <taxon>Eukaryota</taxon>
        <taxon>Fungi</taxon>
        <taxon>Dikarya</taxon>
        <taxon>Ascomycota</taxon>
        <taxon>Pezizomycotina</taxon>
        <taxon>Sordariomycetes</taxon>
        <taxon>Hypocreomycetidae</taxon>
        <taxon>Hypocreales</taxon>
        <taxon>Clavicipitaceae</taxon>
        <taxon>Metarhizium</taxon>
    </lineage>
</organism>
<dbReference type="RefSeq" id="XP_040676425.1">
    <property type="nucleotide sequence ID" value="XM_040825661.1"/>
</dbReference>
<dbReference type="SUPFAM" id="SSF53927">
    <property type="entry name" value="Cytidine deaminase-like"/>
    <property type="match status" value="1"/>
</dbReference>
<dbReference type="Pfam" id="PF18785">
    <property type="entry name" value="Inv-AAD"/>
    <property type="match status" value="1"/>
</dbReference>
<dbReference type="Proteomes" id="UP000030816">
    <property type="component" value="Unassembled WGS sequence"/>
</dbReference>
<feature type="compositionally biased region" description="Basic and acidic residues" evidence="1">
    <location>
        <begin position="288"/>
        <end position="310"/>
    </location>
</feature>
<feature type="domain" description="CMP/dCMP-type deaminase" evidence="2">
    <location>
        <begin position="17"/>
        <end position="167"/>
    </location>
</feature>
<sequence>MAQTPDAAAVHPAIARDDHHSLMEYAVKQALLCPPARTKFRVGAVLVDAHTSRIISTGYSTELPGPIGDGGSTHAEQCCFIKVALAHELPAAHAERHIRHVLPARTVLYTTMEPCSSRRGGSTACVERILNLRDVIRAVYVGIRQPGPSCHCDDGMRRLQEAGIEVRITEDMKEQGVSRFSFLDSHGAVPPRPNHVSRASEDYASLAWLLCAEPRMPLGSGALGRLHDRRPCAPSEAAEERAPEWAQGTRVMAVVSWLKRDALSFPPCNAGLGAGMMSPSVEMQEKTRGLREGREHRTTGKTATWEDGRRSTRKMPLARLTTEVGPRPHTPRLLRM</sequence>
<dbReference type="GO" id="GO:0003824">
    <property type="term" value="F:catalytic activity"/>
    <property type="evidence" value="ECO:0007669"/>
    <property type="project" value="InterPro"/>
</dbReference>
<evidence type="ECO:0000313" key="3">
    <source>
        <dbReference type="EMBL" id="KHN95359.1"/>
    </source>
</evidence>
<feature type="region of interest" description="Disordered" evidence="1">
    <location>
        <begin position="288"/>
        <end position="311"/>
    </location>
</feature>
<protein>
    <submittedName>
        <fullName evidence="3">DRAP deaminase</fullName>
    </submittedName>
</protein>
<dbReference type="EMBL" id="AZHE01000024">
    <property type="protein sequence ID" value="KHN95359.1"/>
    <property type="molecule type" value="Genomic_DNA"/>
</dbReference>
<dbReference type="PROSITE" id="PS51747">
    <property type="entry name" value="CYT_DCMP_DEAMINASES_2"/>
    <property type="match status" value="1"/>
</dbReference>
<evidence type="ECO:0000313" key="4">
    <source>
        <dbReference type="Proteomes" id="UP000030816"/>
    </source>
</evidence>
<dbReference type="InterPro" id="IPR016193">
    <property type="entry name" value="Cytidine_deaminase-like"/>
</dbReference>
<dbReference type="STRING" id="1081103.A0A0B2WNY0"/>
<dbReference type="GeneID" id="63741318"/>
<dbReference type="Gene3D" id="3.40.140.10">
    <property type="entry name" value="Cytidine Deaminase, domain 2"/>
    <property type="match status" value="1"/>
</dbReference>
<evidence type="ECO:0000259" key="2">
    <source>
        <dbReference type="PROSITE" id="PS51747"/>
    </source>
</evidence>
<dbReference type="OrthoDB" id="252265at2759"/>
<reference evidence="3 4" key="1">
    <citation type="journal article" date="2014" name="Proc. Natl. Acad. Sci. U.S.A.">
        <title>Trajectory and genomic determinants of fungal-pathogen speciation and host adaptation.</title>
        <authorList>
            <person name="Hu X."/>
            <person name="Xiao G."/>
            <person name="Zheng P."/>
            <person name="Shang Y."/>
            <person name="Su Y."/>
            <person name="Zhang X."/>
            <person name="Liu X."/>
            <person name="Zhan S."/>
            <person name="St Leger R.J."/>
            <person name="Wang C."/>
        </authorList>
    </citation>
    <scope>NUCLEOTIDE SEQUENCE [LARGE SCALE GENOMIC DNA]</scope>
    <source>
        <strain evidence="3 4">ARSEF 1941</strain>
    </source>
</reference>
<evidence type="ECO:0000256" key="1">
    <source>
        <dbReference type="SAM" id="MobiDB-lite"/>
    </source>
</evidence>
<keyword evidence="4" id="KW-1185">Reference proteome</keyword>
<dbReference type="GO" id="GO:0006139">
    <property type="term" value="P:nucleobase-containing compound metabolic process"/>
    <property type="evidence" value="ECO:0007669"/>
    <property type="project" value="UniProtKB-ARBA"/>
</dbReference>
<dbReference type="HOGENOM" id="CLU_826619_0_0_1"/>
<gene>
    <name evidence="3" type="ORF">MAM_06863</name>
</gene>
<dbReference type="InterPro" id="IPR002125">
    <property type="entry name" value="CMP_dCMP_dom"/>
</dbReference>
<accession>A0A0B2WNY0</accession>
<dbReference type="AlphaFoldDB" id="A0A0B2WNY0"/>
<proteinExistence type="predicted"/>